<comment type="similarity">
    <text evidence="1">Belongs to the GDA1/CD39 NTPase family.</text>
</comment>
<dbReference type="GO" id="GO:0004382">
    <property type="term" value="F:GDP phosphatase activity"/>
    <property type="evidence" value="ECO:0007669"/>
    <property type="project" value="TreeGrafter"/>
</dbReference>
<gene>
    <name evidence="7" type="primary">MPUL0F00540</name>
    <name evidence="7" type="ORF">METSCH_F00540</name>
</gene>
<keyword evidence="2" id="KW-0378">Hydrolase</keyword>
<keyword evidence="8" id="KW-1185">Reference proteome</keyword>
<proteinExistence type="inferred from homology"/>
<keyword evidence="6" id="KW-1133">Transmembrane helix</keyword>
<keyword evidence="4" id="KW-0547">Nucleotide-binding</keyword>
<dbReference type="Gene3D" id="3.30.420.40">
    <property type="match status" value="1"/>
</dbReference>
<dbReference type="GO" id="GO:0016020">
    <property type="term" value="C:membrane"/>
    <property type="evidence" value="ECO:0007669"/>
    <property type="project" value="TreeGrafter"/>
</dbReference>
<reference evidence="8" key="1">
    <citation type="submission" date="2019-03" db="EMBL/GenBank/DDBJ databases">
        <title>Snf2 controls pulcherriminic acid biosynthesis and connects pigmentation and antifungal activity of the yeast Metschnikowia pulcherrima.</title>
        <authorList>
            <person name="Gore-Lloyd D."/>
            <person name="Sumann I."/>
            <person name="Brachmann A.O."/>
            <person name="Schneeberger K."/>
            <person name="Ortiz-Merino R.A."/>
            <person name="Moreno-Beltran M."/>
            <person name="Schlaefli M."/>
            <person name="Kirner P."/>
            <person name="Santos Kron A."/>
            <person name="Wolfe K.H."/>
            <person name="Piel J."/>
            <person name="Ahrens C.H."/>
            <person name="Henk D."/>
            <person name="Freimoser F.M."/>
        </authorList>
    </citation>
    <scope>NUCLEOTIDE SEQUENCE [LARGE SCALE GENOMIC DNA]</scope>
    <source>
        <strain evidence="8">APC 1.2</strain>
    </source>
</reference>
<protein>
    <submittedName>
        <fullName evidence="7">Golgi nucleoside diphosphatase</fullName>
    </submittedName>
</protein>
<dbReference type="Gene3D" id="3.30.420.150">
    <property type="entry name" value="Exopolyphosphatase. Domain 2"/>
    <property type="match status" value="1"/>
</dbReference>
<organism evidence="7 8">
    <name type="scientific">Metschnikowia aff. pulcherrima</name>
    <dbReference type="NCBI Taxonomy" id="2163413"/>
    <lineage>
        <taxon>Eukaryota</taxon>
        <taxon>Fungi</taxon>
        <taxon>Dikarya</taxon>
        <taxon>Ascomycota</taxon>
        <taxon>Saccharomycotina</taxon>
        <taxon>Pichiomycetes</taxon>
        <taxon>Metschnikowiaceae</taxon>
        <taxon>Metschnikowia</taxon>
    </lineage>
</organism>
<evidence type="ECO:0000256" key="2">
    <source>
        <dbReference type="ARBA" id="ARBA00022801"/>
    </source>
</evidence>
<dbReference type="AlphaFoldDB" id="A0A4V1AEU9"/>
<feature type="region of interest" description="Disordered" evidence="5">
    <location>
        <begin position="74"/>
        <end position="104"/>
    </location>
</feature>
<name>A0A4V1AEU9_9ASCO</name>
<dbReference type="PANTHER" id="PTHR11782">
    <property type="entry name" value="ADENOSINE/GUANOSINE DIPHOSPHATASE"/>
    <property type="match status" value="1"/>
</dbReference>
<evidence type="ECO:0000256" key="3">
    <source>
        <dbReference type="PIRSR" id="PIRSR600407-1"/>
    </source>
</evidence>
<dbReference type="Pfam" id="PF01150">
    <property type="entry name" value="GDA1_CD39"/>
    <property type="match status" value="1"/>
</dbReference>
<dbReference type="PANTHER" id="PTHR11782:SF121">
    <property type="entry name" value="NUCLEOSIDE-DIPHOSPHATASE MIG-23"/>
    <property type="match status" value="1"/>
</dbReference>
<feature type="binding site" evidence="4">
    <location>
        <begin position="247"/>
        <end position="251"/>
    </location>
    <ligand>
        <name>ATP</name>
        <dbReference type="ChEBI" id="CHEBI:30616"/>
    </ligand>
</feature>
<dbReference type="GO" id="GO:0005794">
    <property type="term" value="C:Golgi apparatus"/>
    <property type="evidence" value="ECO:0007669"/>
    <property type="project" value="TreeGrafter"/>
</dbReference>
<feature type="transmembrane region" description="Helical" evidence="6">
    <location>
        <begin position="640"/>
        <end position="658"/>
    </location>
</feature>
<dbReference type="GO" id="GO:0017111">
    <property type="term" value="F:ribonucleoside triphosphate phosphatase activity"/>
    <property type="evidence" value="ECO:0007669"/>
    <property type="project" value="TreeGrafter"/>
</dbReference>
<dbReference type="InterPro" id="IPR000407">
    <property type="entry name" value="GDA1_CD39_NTPase"/>
</dbReference>
<evidence type="ECO:0000256" key="4">
    <source>
        <dbReference type="PIRSR" id="PIRSR600407-2"/>
    </source>
</evidence>
<dbReference type="GO" id="GO:0045134">
    <property type="term" value="F:UDP phosphatase activity"/>
    <property type="evidence" value="ECO:0007669"/>
    <property type="project" value="TreeGrafter"/>
</dbReference>
<dbReference type="STRING" id="2163413.A0A4V1AEU9"/>
<sequence length="722" mass="82312">MVKPRKTKAHRNVKPGPLYSPSGIPYDYIVVIDAGSHGSRAYVYNWLNPQHALEAGIDLRAAPKVNLVKRLFGDEAERSQPQPNMESGSDSDSDSDSEENSSSEIRYPHLYSGKKWHRAIRPGLSSFNESPQKVGKHHLSYLLNLASSVVPKSEHYRTPLFIHATAGMRLLPPNEQEPILENVCQYLMYNSDFFMPDCKSHVNIIDGNIEGLYGWLSVNYLIGSLDKPEEHQHGKNHTTYGLLDMGGASTQVVFQPNQTEIDEHQNNLYRLSLYTLPQTSGSNMSASADKLLYDIPQKTESSVYSDSFLGFGMFQAHSRYLKFLLNDFRNTNELLEDVYTFRTPISDPCLPKGYTFTGLVDEHYVDFTGKSDFQECLNSIFPVLANDTYTLTNARSGGNCQQLGEESRLSSCLLNDMIPAFDFDINHFIGVSGYWDIVNSLLASQSLPNEESQTEKYDYKVIYKKTQQICSSPLNELLGMNDLRDKKAKISEEDLAELCFKASWILNFLHVGLGFPRFGIDEILNKDDKFKSLQLVEKLGGSSFSWTLGRAILYANDEYAQAFNNYSERVNPELSLLTRPGYFYTAAEGVFINGAERDHVTNRPLFTIPSPNAKYPTYEYESYYRDDDELKWNIQPHRTYGVLIFVFLMILALFILIGRSGRAIIREKVFNKLHIRQWLVLKTRHNDSDSRYRRIEEDEPIEMSLIEMPKTSVDSSVFRVGE</sequence>
<evidence type="ECO:0000256" key="6">
    <source>
        <dbReference type="SAM" id="Phobius"/>
    </source>
</evidence>
<accession>A0A4V1AEU9</accession>
<feature type="compositionally biased region" description="Acidic residues" evidence="5">
    <location>
        <begin position="89"/>
        <end position="101"/>
    </location>
</feature>
<dbReference type="Proteomes" id="UP000292447">
    <property type="component" value="Chromosome VI"/>
</dbReference>
<dbReference type="GO" id="GO:0005524">
    <property type="term" value="F:ATP binding"/>
    <property type="evidence" value="ECO:0007669"/>
    <property type="project" value="UniProtKB-KW"/>
</dbReference>
<keyword evidence="6" id="KW-0812">Transmembrane</keyword>
<evidence type="ECO:0000313" key="8">
    <source>
        <dbReference type="Proteomes" id="UP000292447"/>
    </source>
</evidence>
<keyword evidence="6" id="KW-0472">Membrane</keyword>
<evidence type="ECO:0000256" key="5">
    <source>
        <dbReference type="SAM" id="MobiDB-lite"/>
    </source>
</evidence>
<feature type="active site" description="Proton acceptor" evidence="3">
    <location>
        <position position="210"/>
    </location>
</feature>
<keyword evidence="4" id="KW-0067">ATP-binding</keyword>
<dbReference type="GO" id="GO:0006256">
    <property type="term" value="P:UDP catabolic process"/>
    <property type="evidence" value="ECO:0007669"/>
    <property type="project" value="TreeGrafter"/>
</dbReference>
<evidence type="ECO:0000313" key="7">
    <source>
        <dbReference type="EMBL" id="QBM90473.1"/>
    </source>
</evidence>
<dbReference type="EMBL" id="CP034461">
    <property type="protein sequence ID" value="QBM90473.1"/>
    <property type="molecule type" value="Genomic_DNA"/>
</dbReference>
<dbReference type="GO" id="GO:0046036">
    <property type="term" value="P:CTP metabolic process"/>
    <property type="evidence" value="ECO:0007669"/>
    <property type="project" value="TreeGrafter"/>
</dbReference>
<evidence type="ECO:0000256" key="1">
    <source>
        <dbReference type="ARBA" id="ARBA00009283"/>
    </source>
</evidence>